<feature type="region of interest" description="Disordered" evidence="1">
    <location>
        <begin position="1"/>
        <end position="24"/>
    </location>
</feature>
<name>A0AAD5N9I2_PARTN</name>
<dbReference type="EMBL" id="JAHQIW010005326">
    <property type="protein sequence ID" value="KAJ1365691.1"/>
    <property type="molecule type" value="Genomic_DNA"/>
</dbReference>
<sequence length="71" mass="8156">MECTDEYDDIGLPNAHQHQQGKTSIDVTRIKRQYENWVQNEMMASFGTRAITAATLSADARNPAFRFHLEK</sequence>
<organism evidence="2 3">
    <name type="scientific">Parelaphostrongylus tenuis</name>
    <name type="common">Meningeal worm</name>
    <dbReference type="NCBI Taxonomy" id="148309"/>
    <lineage>
        <taxon>Eukaryota</taxon>
        <taxon>Metazoa</taxon>
        <taxon>Ecdysozoa</taxon>
        <taxon>Nematoda</taxon>
        <taxon>Chromadorea</taxon>
        <taxon>Rhabditida</taxon>
        <taxon>Rhabditina</taxon>
        <taxon>Rhabditomorpha</taxon>
        <taxon>Strongyloidea</taxon>
        <taxon>Metastrongylidae</taxon>
        <taxon>Parelaphostrongylus</taxon>
    </lineage>
</organism>
<dbReference type="AlphaFoldDB" id="A0AAD5N9I2"/>
<gene>
    <name evidence="2" type="ORF">KIN20_026101</name>
</gene>
<evidence type="ECO:0000313" key="3">
    <source>
        <dbReference type="Proteomes" id="UP001196413"/>
    </source>
</evidence>
<protein>
    <submittedName>
        <fullName evidence="2">Uncharacterized protein</fullName>
    </submittedName>
</protein>
<evidence type="ECO:0000256" key="1">
    <source>
        <dbReference type="SAM" id="MobiDB-lite"/>
    </source>
</evidence>
<reference evidence="2" key="1">
    <citation type="submission" date="2021-06" db="EMBL/GenBank/DDBJ databases">
        <title>Parelaphostrongylus tenuis whole genome reference sequence.</title>
        <authorList>
            <person name="Garwood T.J."/>
            <person name="Larsen P.A."/>
            <person name="Fountain-Jones N.M."/>
            <person name="Garbe J.R."/>
            <person name="Macchietto M.G."/>
            <person name="Kania S.A."/>
            <person name="Gerhold R.W."/>
            <person name="Richards J.E."/>
            <person name="Wolf T.M."/>
        </authorList>
    </citation>
    <scope>NUCLEOTIDE SEQUENCE</scope>
    <source>
        <strain evidence="2">MNPRO001-30</strain>
        <tissue evidence="2">Meninges</tissue>
    </source>
</reference>
<keyword evidence="3" id="KW-1185">Reference proteome</keyword>
<proteinExistence type="predicted"/>
<evidence type="ECO:0000313" key="2">
    <source>
        <dbReference type="EMBL" id="KAJ1365691.1"/>
    </source>
</evidence>
<accession>A0AAD5N9I2</accession>
<dbReference type="Proteomes" id="UP001196413">
    <property type="component" value="Unassembled WGS sequence"/>
</dbReference>
<comment type="caution">
    <text evidence="2">The sequence shown here is derived from an EMBL/GenBank/DDBJ whole genome shotgun (WGS) entry which is preliminary data.</text>
</comment>